<evidence type="ECO:0000313" key="3">
    <source>
        <dbReference type="Proteomes" id="UP000295727"/>
    </source>
</evidence>
<reference evidence="2 3" key="1">
    <citation type="submission" date="2019-03" db="EMBL/GenBank/DDBJ databases">
        <title>Paraburkholderia sp. 7MH5, isolated from subtropical forest soil.</title>
        <authorList>
            <person name="Gao Z.-H."/>
            <person name="Qiu L.-H."/>
        </authorList>
    </citation>
    <scope>NUCLEOTIDE SEQUENCE [LARGE SCALE GENOMIC DNA]</scope>
    <source>
        <strain evidence="2 3">7MH5</strain>
    </source>
</reference>
<dbReference type="RefSeq" id="WP_134750872.1">
    <property type="nucleotide sequence ID" value="NZ_CP038149.1"/>
</dbReference>
<sequence length="402" mass="44461">MAGPLEGVRILDLTSNFMGPYASLLLADMGADVCKIESREGDTTRNIGPSRHPGMGPIFLHLNRNKRSLVLDLKHPDGIGALRRMAESADVLLYSMRPHTMARLGIAYEDVQRINPRIIYCGAFGFGQNGPYAARPAYDDLIQAAVGMPVLQSRKSGPPEYVATAVADRVVGIATSNAVAMALYRREKSGVGQQVYVPMLETFAHFVLGDHLYGHTFVPPLGDWGYARMMNPDRRPYRTRDGYIGVNVYADHHWRRFFVLSGHPEMADDPRFATIGARTEHIAYLYAFLARVFETKTSAQWVALLSEADIPVIEMNTPETLLDDPHMKAVGFFAEQAHPSEGMIRTLGIPQQWSESAPELRYPAPRLGEQTAQLLAEYGFGRDEIDAMIRSGGAWTPGPDAA</sequence>
<keyword evidence="1 2" id="KW-0808">Transferase</keyword>
<dbReference type="InterPro" id="IPR044855">
    <property type="entry name" value="CoA-Trfase_III_dom3_sf"/>
</dbReference>
<organism evidence="2 3">
    <name type="scientific">Paraburkholderia pallida</name>
    <dbReference type="NCBI Taxonomy" id="2547399"/>
    <lineage>
        <taxon>Bacteria</taxon>
        <taxon>Pseudomonadati</taxon>
        <taxon>Pseudomonadota</taxon>
        <taxon>Betaproteobacteria</taxon>
        <taxon>Burkholderiales</taxon>
        <taxon>Burkholderiaceae</taxon>
        <taxon>Paraburkholderia</taxon>
    </lineage>
</organism>
<dbReference type="PANTHER" id="PTHR48207">
    <property type="entry name" value="SUCCINATE--HYDROXYMETHYLGLUTARATE COA-TRANSFERASE"/>
    <property type="match status" value="1"/>
</dbReference>
<dbReference type="Gene3D" id="3.40.50.10540">
    <property type="entry name" value="Crotonobetainyl-coa:carnitine coa-transferase, domain 1"/>
    <property type="match status" value="1"/>
</dbReference>
<dbReference type="Gene3D" id="3.30.1540.10">
    <property type="entry name" value="formyl-coa transferase, domain 3"/>
    <property type="match status" value="1"/>
</dbReference>
<evidence type="ECO:0000313" key="2">
    <source>
        <dbReference type="EMBL" id="QBQ98766.1"/>
    </source>
</evidence>
<dbReference type="OrthoDB" id="5294844at2"/>
<dbReference type="SUPFAM" id="SSF89796">
    <property type="entry name" value="CoA-transferase family III (CaiB/BaiF)"/>
    <property type="match status" value="1"/>
</dbReference>
<dbReference type="InterPro" id="IPR023606">
    <property type="entry name" value="CoA-Trfase_III_dom_1_sf"/>
</dbReference>
<dbReference type="AlphaFoldDB" id="A0A4P7CVL4"/>
<protein>
    <submittedName>
        <fullName evidence="2">CoA transferase</fullName>
    </submittedName>
</protein>
<dbReference type="GO" id="GO:0008410">
    <property type="term" value="F:CoA-transferase activity"/>
    <property type="evidence" value="ECO:0007669"/>
    <property type="project" value="TreeGrafter"/>
</dbReference>
<proteinExistence type="predicted"/>
<dbReference type="Proteomes" id="UP000295727">
    <property type="component" value="Chromosome 2"/>
</dbReference>
<gene>
    <name evidence="2" type="ORF">E1956_15950</name>
</gene>
<dbReference type="InterPro" id="IPR003673">
    <property type="entry name" value="CoA-Trfase_fam_III"/>
</dbReference>
<dbReference type="InterPro" id="IPR050483">
    <property type="entry name" value="CoA-transferase_III_domain"/>
</dbReference>
<dbReference type="PANTHER" id="PTHR48207:SF4">
    <property type="entry name" value="BLL6097 PROTEIN"/>
    <property type="match status" value="1"/>
</dbReference>
<accession>A0A4P7CVL4</accession>
<dbReference type="EMBL" id="CP038149">
    <property type="protein sequence ID" value="QBQ98766.1"/>
    <property type="molecule type" value="Genomic_DNA"/>
</dbReference>
<dbReference type="KEGG" id="ppai:E1956_15950"/>
<name>A0A4P7CVL4_9BURK</name>
<evidence type="ECO:0000256" key="1">
    <source>
        <dbReference type="ARBA" id="ARBA00022679"/>
    </source>
</evidence>
<keyword evidence="3" id="KW-1185">Reference proteome</keyword>
<dbReference type="Pfam" id="PF02515">
    <property type="entry name" value="CoA_transf_3"/>
    <property type="match status" value="1"/>
</dbReference>